<dbReference type="Proteomes" id="UP000067626">
    <property type="component" value="Chromosome"/>
</dbReference>
<feature type="transmembrane region" description="Helical" evidence="1">
    <location>
        <begin position="20"/>
        <end position="42"/>
    </location>
</feature>
<protein>
    <submittedName>
        <fullName evidence="2">Uncharacterized protein</fullName>
    </submittedName>
</protein>
<reference evidence="2 3" key="1">
    <citation type="submission" date="2015-07" db="EMBL/GenBank/DDBJ databases">
        <title>Genome analysis of myxobacterium Chondromyces crocatus Cm c5 reveals a high potential for natural compound synthesis and the genetic basis for the loss of fruiting body formation.</title>
        <authorList>
            <person name="Zaburannyi N."/>
            <person name="Bunk B."/>
            <person name="Maier J."/>
            <person name="Overmann J."/>
            <person name="Mueller R."/>
        </authorList>
    </citation>
    <scope>NUCLEOTIDE SEQUENCE [LARGE SCALE GENOMIC DNA]</scope>
    <source>
        <strain evidence="2 3">Cm c5</strain>
    </source>
</reference>
<dbReference type="RefSeq" id="WP_050432284.1">
    <property type="nucleotide sequence ID" value="NZ_CP012159.1"/>
</dbReference>
<proteinExistence type="predicted"/>
<gene>
    <name evidence="2" type="ORF">CMC5_044940</name>
</gene>
<dbReference type="KEGG" id="ccro:CMC5_044940"/>
<keyword evidence="1" id="KW-0812">Transmembrane</keyword>
<dbReference type="OrthoDB" id="9875137at2"/>
<sequence>MGGWDGVGKLSGRGRAMARAVLHAGLAVLVMASVLFAGRAYWWCAPMQQAMQQCCCVSTPDASVVVEPGEQTIRFACCDSKAIDTLPQAHGAAPSLEVPPAAVFAVLPATVSLTPPVRFTEALRDPLSIATRKDPIRAGPGRPSESCALLQVYRC</sequence>
<organism evidence="2 3">
    <name type="scientific">Chondromyces crocatus</name>
    <dbReference type="NCBI Taxonomy" id="52"/>
    <lineage>
        <taxon>Bacteria</taxon>
        <taxon>Pseudomonadati</taxon>
        <taxon>Myxococcota</taxon>
        <taxon>Polyangia</taxon>
        <taxon>Polyangiales</taxon>
        <taxon>Polyangiaceae</taxon>
        <taxon>Chondromyces</taxon>
    </lineage>
</organism>
<keyword evidence="3" id="KW-1185">Reference proteome</keyword>
<dbReference type="EMBL" id="CP012159">
    <property type="protein sequence ID" value="AKT40341.1"/>
    <property type="molecule type" value="Genomic_DNA"/>
</dbReference>
<keyword evidence="1" id="KW-0472">Membrane</keyword>
<accession>A0A0K1EHJ1</accession>
<evidence type="ECO:0000313" key="2">
    <source>
        <dbReference type="EMBL" id="AKT40341.1"/>
    </source>
</evidence>
<dbReference type="STRING" id="52.CMC5_044940"/>
<keyword evidence="1" id="KW-1133">Transmembrane helix</keyword>
<evidence type="ECO:0000256" key="1">
    <source>
        <dbReference type="SAM" id="Phobius"/>
    </source>
</evidence>
<name>A0A0K1EHJ1_CHOCO</name>
<evidence type="ECO:0000313" key="3">
    <source>
        <dbReference type="Proteomes" id="UP000067626"/>
    </source>
</evidence>
<dbReference type="AlphaFoldDB" id="A0A0K1EHJ1"/>